<proteinExistence type="predicted"/>
<dbReference type="EMBL" id="QUQM01000006">
    <property type="protein sequence ID" value="KAA8644382.1"/>
    <property type="molecule type" value="Genomic_DNA"/>
</dbReference>
<dbReference type="VEuPathDB" id="FungiDB:EYZ11_001402"/>
<dbReference type="OrthoDB" id="419770at2759"/>
<evidence type="ECO:0000313" key="2">
    <source>
        <dbReference type="EMBL" id="KAA8644382.1"/>
    </source>
</evidence>
<sequence length="662" mass="74555">MAYRQGGFSRTLPKNFTFPSASMGEPRTPERASVRLDVPPPPPRHSSCRLRRSRVRSGTDVFAYAEYDLSMFHSRQSDIPLPSIEFPPGDASTVRPPLVMPADSDRFLAPPRDRVALKTPPAQIREDPIEPRSTGTWSTEDPQILGGTIERPASACSNASDSSVSSIETFASRRSLGGSCTSMESDSYDPFFHLEIHPKPVVESPLLKSQRSKSRMLPGKERWTMDMDNHLWNTYQLYLQNPTITPFKMTPGSIPPLGVTHRVARDAKRTWEKRPLLLTKRLPSSLQQCRSGDSTPTQKANPAKPLWPRSEASTRRRLKLLCKRKFSIAPHYQRIMQSRSPTPALDLFSHPSYESSHVEVSGGSSAAYATRDLGVSLVSSSVPGPLSQLAMEFTSPQETNSEWFNKLVPREPSKVVEPFAKRPFSFDEREMAPRLGSPFTYNTWAPINSRKRANRHTPRVRRETIHVTGSRLQSPPRMDVFSGMKNSSLTPNQESSVQSPREQDTHRHLEELFRQGKINDMGQRRVRIRTRGATTSSVSPKGLDQLFSPPLSSRNEETTAIGKPVVDPLRNLAGENVKRLGSPFKVEAFKRSGSSSRFIRHVASRSEPFSRELLSQIRPTNLDARPRVQDMMHLPSYDPTEKGISDAERIRRQILNLSHTRQ</sequence>
<evidence type="ECO:0000313" key="3">
    <source>
        <dbReference type="Proteomes" id="UP000324241"/>
    </source>
</evidence>
<protein>
    <submittedName>
        <fullName evidence="2">Uncharacterized protein</fullName>
    </submittedName>
</protein>
<feature type="region of interest" description="Disordered" evidence="1">
    <location>
        <begin position="14"/>
        <end position="48"/>
    </location>
</feature>
<dbReference type="Proteomes" id="UP000324241">
    <property type="component" value="Unassembled WGS sequence"/>
</dbReference>
<feature type="compositionally biased region" description="Polar residues" evidence="1">
    <location>
        <begin position="282"/>
        <end position="300"/>
    </location>
</feature>
<dbReference type="AlphaFoldDB" id="A0A5M9MBF0"/>
<feature type="compositionally biased region" description="Polar residues" evidence="1">
    <location>
        <begin position="484"/>
        <end position="500"/>
    </location>
</feature>
<feature type="region of interest" description="Disordered" evidence="1">
    <location>
        <begin position="282"/>
        <end position="312"/>
    </location>
</feature>
<comment type="caution">
    <text evidence="2">The sequence shown here is derived from an EMBL/GenBank/DDBJ whole genome shotgun (WGS) entry which is preliminary data.</text>
</comment>
<feature type="region of interest" description="Disordered" evidence="1">
    <location>
        <begin position="531"/>
        <end position="557"/>
    </location>
</feature>
<dbReference type="RefSeq" id="XP_033423743.1">
    <property type="nucleotide sequence ID" value="XM_033573191.1"/>
</dbReference>
<organism evidence="2 3">
    <name type="scientific">Aspergillus tanneri</name>
    <dbReference type="NCBI Taxonomy" id="1220188"/>
    <lineage>
        <taxon>Eukaryota</taxon>
        <taxon>Fungi</taxon>
        <taxon>Dikarya</taxon>
        <taxon>Ascomycota</taxon>
        <taxon>Pezizomycotina</taxon>
        <taxon>Eurotiomycetes</taxon>
        <taxon>Eurotiomycetidae</taxon>
        <taxon>Eurotiales</taxon>
        <taxon>Aspergillaceae</taxon>
        <taxon>Aspergillus</taxon>
        <taxon>Aspergillus subgen. Circumdati</taxon>
    </lineage>
</organism>
<reference evidence="2 3" key="1">
    <citation type="submission" date="2019-08" db="EMBL/GenBank/DDBJ databases">
        <title>The genome sequence of a newly discovered highly antifungal drug resistant Aspergillus species, Aspergillus tanneri NIH 1004.</title>
        <authorList>
            <person name="Mounaud S."/>
            <person name="Singh I."/>
            <person name="Joardar V."/>
            <person name="Pakala S."/>
            <person name="Pakala S."/>
            <person name="Venepally P."/>
            <person name="Chung J.K."/>
            <person name="Losada L."/>
            <person name="Nierman W.C."/>
        </authorList>
    </citation>
    <scope>NUCLEOTIDE SEQUENCE [LARGE SCALE GENOMIC DNA]</scope>
    <source>
        <strain evidence="2 3">NIH1004</strain>
    </source>
</reference>
<dbReference type="GeneID" id="54331286"/>
<dbReference type="VEuPathDB" id="FungiDB:EYZ11_001369"/>
<name>A0A5M9MBF0_9EURO</name>
<evidence type="ECO:0000256" key="1">
    <source>
        <dbReference type="SAM" id="MobiDB-lite"/>
    </source>
</evidence>
<accession>A0A5M9MBF0</accession>
<gene>
    <name evidence="2" type="ORF">ATNIH1004_008584</name>
</gene>
<feature type="region of interest" description="Disordered" evidence="1">
    <location>
        <begin position="452"/>
        <end position="504"/>
    </location>
</feature>